<gene>
    <name evidence="2" type="ORF">JMJ77_000097</name>
</gene>
<dbReference type="Proteomes" id="UP000699042">
    <property type="component" value="Unassembled WGS sequence"/>
</dbReference>
<organism evidence="2 3">
    <name type="scientific">Colletotrichum scovillei</name>
    <dbReference type="NCBI Taxonomy" id="1209932"/>
    <lineage>
        <taxon>Eukaryota</taxon>
        <taxon>Fungi</taxon>
        <taxon>Dikarya</taxon>
        <taxon>Ascomycota</taxon>
        <taxon>Pezizomycotina</taxon>
        <taxon>Sordariomycetes</taxon>
        <taxon>Hypocreomycetidae</taxon>
        <taxon>Glomerellales</taxon>
        <taxon>Glomerellaceae</taxon>
        <taxon>Colletotrichum</taxon>
        <taxon>Colletotrichum acutatum species complex</taxon>
    </lineage>
</organism>
<sequence length="94" mass="10386">MSKVILAPCFVFHLPGSKQQCYTLCDSAAEGKKLTWLRKICDSQPSQLHCSEVCCKMKPMPCTSSSSEELRVCGDRPGTEPHSRAEGSKPRVEI</sequence>
<accession>A0A9P7UDT9</accession>
<protein>
    <submittedName>
        <fullName evidence="2">Uncharacterized protein</fullName>
    </submittedName>
</protein>
<dbReference type="EMBL" id="JAESDN010000003">
    <property type="protein sequence ID" value="KAG7053004.1"/>
    <property type="molecule type" value="Genomic_DNA"/>
</dbReference>
<reference evidence="2" key="1">
    <citation type="submission" date="2021-05" db="EMBL/GenBank/DDBJ databases">
        <title>Comparative genomics of three Colletotrichum scovillei strains and genetic complementation revealed genes involved fungal growth and virulence on chili pepper.</title>
        <authorList>
            <person name="Hsieh D.-K."/>
            <person name="Chuang S.-C."/>
            <person name="Chen C.-Y."/>
            <person name="Chao Y.-T."/>
            <person name="Lu M.-Y.J."/>
            <person name="Lee M.-H."/>
            <person name="Shih M.-C."/>
        </authorList>
    </citation>
    <scope>NUCLEOTIDE SEQUENCE</scope>
    <source>
        <strain evidence="2">Coll-153</strain>
    </source>
</reference>
<keyword evidence="3" id="KW-1185">Reference proteome</keyword>
<evidence type="ECO:0000256" key="1">
    <source>
        <dbReference type="SAM" id="MobiDB-lite"/>
    </source>
</evidence>
<name>A0A9P7UDT9_9PEZI</name>
<comment type="caution">
    <text evidence="2">The sequence shown here is derived from an EMBL/GenBank/DDBJ whole genome shotgun (WGS) entry which is preliminary data.</text>
</comment>
<dbReference type="AlphaFoldDB" id="A0A9P7UDT9"/>
<feature type="compositionally biased region" description="Basic and acidic residues" evidence="1">
    <location>
        <begin position="68"/>
        <end position="94"/>
    </location>
</feature>
<evidence type="ECO:0000313" key="3">
    <source>
        <dbReference type="Proteomes" id="UP000699042"/>
    </source>
</evidence>
<feature type="region of interest" description="Disordered" evidence="1">
    <location>
        <begin position="63"/>
        <end position="94"/>
    </location>
</feature>
<evidence type="ECO:0000313" key="2">
    <source>
        <dbReference type="EMBL" id="KAG7053004.1"/>
    </source>
</evidence>
<proteinExistence type="predicted"/>